<name>A0A923H7T8_9FLAO</name>
<dbReference type="Pfam" id="PF13426">
    <property type="entry name" value="PAS_9"/>
    <property type="match status" value="1"/>
</dbReference>
<keyword evidence="1" id="KW-0285">Flavoprotein</keyword>
<reference evidence="5" key="1">
    <citation type="submission" date="2020-08" db="EMBL/GenBank/DDBJ databases">
        <title>Hyunsoonleella sp. strain SJ7 genome sequencing and assembly.</title>
        <authorList>
            <person name="Kim I."/>
        </authorList>
    </citation>
    <scope>NUCLEOTIDE SEQUENCE</scope>
    <source>
        <strain evidence="5">SJ7</strain>
    </source>
</reference>
<dbReference type="SUPFAM" id="SSF55785">
    <property type="entry name" value="PYP-like sensor domain (PAS domain)"/>
    <property type="match status" value="1"/>
</dbReference>
<evidence type="ECO:0000259" key="4">
    <source>
        <dbReference type="PROSITE" id="PS50112"/>
    </source>
</evidence>
<dbReference type="InterPro" id="IPR035965">
    <property type="entry name" value="PAS-like_dom_sf"/>
</dbReference>
<dbReference type="Proteomes" id="UP000656244">
    <property type="component" value="Unassembled WGS sequence"/>
</dbReference>
<sequence length="191" mass="22012">MKHNLYKMMGLDIYLSSLSKSEYKAVSAEISNTSRVMTPLMSWDVYSQGYIDTLNESERLQDIAKVKSYAKQLNWKNTMDSIFENEAFQAIIITDLNQNIVWVNKGFSKMTGYAKNEVLHKTPKMLQGVETSVSARRNIKKKIALNTPFKENITNYKKSGEPYECEVKIFPLYSTEDNNKTHFIALERKVG</sequence>
<organism evidence="5 6">
    <name type="scientific">Hyunsoonleella aquatilis</name>
    <dbReference type="NCBI Taxonomy" id="2762758"/>
    <lineage>
        <taxon>Bacteria</taxon>
        <taxon>Pseudomonadati</taxon>
        <taxon>Bacteroidota</taxon>
        <taxon>Flavobacteriia</taxon>
        <taxon>Flavobacteriales</taxon>
        <taxon>Flavobacteriaceae</taxon>
    </lineage>
</organism>
<feature type="domain" description="PAS" evidence="4">
    <location>
        <begin position="75"/>
        <end position="122"/>
    </location>
</feature>
<keyword evidence="6" id="KW-1185">Reference proteome</keyword>
<dbReference type="AlphaFoldDB" id="A0A923H7T8"/>
<dbReference type="SMART" id="SM00091">
    <property type="entry name" value="PAS"/>
    <property type="match status" value="1"/>
</dbReference>
<dbReference type="InterPro" id="IPR000014">
    <property type="entry name" value="PAS"/>
</dbReference>
<comment type="caution">
    <text evidence="5">The sequence shown here is derived from an EMBL/GenBank/DDBJ whole genome shotgun (WGS) entry which is preliminary data.</text>
</comment>
<dbReference type="PROSITE" id="PS50112">
    <property type="entry name" value="PAS"/>
    <property type="match status" value="1"/>
</dbReference>
<evidence type="ECO:0000256" key="3">
    <source>
        <dbReference type="ARBA" id="ARBA00022991"/>
    </source>
</evidence>
<gene>
    <name evidence="5" type="ORF">H7U19_04700</name>
</gene>
<dbReference type="PANTHER" id="PTHR47429">
    <property type="entry name" value="PROTEIN TWIN LOV 1"/>
    <property type="match status" value="1"/>
</dbReference>
<proteinExistence type="predicted"/>
<evidence type="ECO:0000313" key="6">
    <source>
        <dbReference type="Proteomes" id="UP000656244"/>
    </source>
</evidence>
<dbReference type="NCBIfam" id="TIGR00229">
    <property type="entry name" value="sensory_box"/>
    <property type="match status" value="1"/>
</dbReference>
<dbReference type="RefSeq" id="WP_186559467.1">
    <property type="nucleotide sequence ID" value="NZ_JACNMF010000001.1"/>
</dbReference>
<dbReference type="PANTHER" id="PTHR47429:SF2">
    <property type="entry name" value="PROTEIN TWIN LOV 1"/>
    <property type="match status" value="1"/>
</dbReference>
<protein>
    <submittedName>
        <fullName evidence="5">PAS domain-containing protein</fullName>
    </submittedName>
</protein>
<evidence type="ECO:0000313" key="5">
    <source>
        <dbReference type="EMBL" id="MBC3757690.1"/>
    </source>
</evidence>
<keyword evidence="2" id="KW-0288">FMN</keyword>
<accession>A0A923H7T8</accession>
<evidence type="ECO:0000256" key="1">
    <source>
        <dbReference type="ARBA" id="ARBA00022630"/>
    </source>
</evidence>
<dbReference type="EMBL" id="JACNMF010000001">
    <property type="protein sequence ID" value="MBC3757690.1"/>
    <property type="molecule type" value="Genomic_DNA"/>
</dbReference>
<evidence type="ECO:0000256" key="2">
    <source>
        <dbReference type="ARBA" id="ARBA00022643"/>
    </source>
</evidence>
<keyword evidence="3" id="KW-0157">Chromophore</keyword>
<dbReference type="CDD" id="cd00130">
    <property type="entry name" value="PAS"/>
    <property type="match status" value="1"/>
</dbReference>
<dbReference type="Gene3D" id="3.30.450.20">
    <property type="entry name" value="PAS domain"/>
    <property type="match status" value="1"/>
</dbReference>